<dbReference type="Proteomes" id="UP000758603">
    <property type="component" value="Unassembled WGS sequence"/>
</dbReference>
<evidence type="ECO:0000256" key="14">
    <source>
        <dbReference type="ARBA" id="ARBA00023128"/>
    </source>
</evidence>
<evidence type="ECO:0000256" key="3">
    <source>
        <dbReference type="ARBA" id="ARBA00005119"/>
    </source>
</evidence>
<protein>
    <recommendedName>
        <fullName evidence="7">Phosphatidate cytidylyltransferase, mitochondrial</fullName>
        <ecNumber evidence="6">2.7.7.41</ecNumber>
    </recommendedName>
    <alternativeName>
        <fullName evidence="18">CDP-diacylglycerol synthase</fullName>
    </alternativeName>
</protein>
<evidence type="ECO:0000256" key="4">
    <source>
        <dbReference type="ARBA" id="ARBA00005189"/>
    </source>
</evidence>
<comment type="pathway">
    <text evidence="4">Lipid metabolism.</text>
</comment>
<evidence type="ECO:0000256" key="8">
    <source>
        <dbReference type="ARBA" id="ARBA00022516"/>
    </source>
</evidence>
<dbReference type="EMBL" id="JAGPXC010000001">
    <property type="protein sequence ID" value="KAH6659215.1"/>
    <property type="molecule type" value="Genomic_DNA"/>
</dbReference>
<keyword evidence="17" id="KW-1208">Phospholipid metabolism</keyword>
<dbReference type="GO" id="GO:0005743">
    <property type="term" value="C:mitochondrial inner membrane"/>
    <property type="evidence" value="ECO:0007669"/>
    <property type="project" value="UniProtKB-SubCell"/>
</dbReference>
<keyword evidence="9" id="KW-0808">Transferase</keyword>
<comment type="subcellular location">
    <subcellularLocation>
        <location evidence="2">Mitochondrion inner membrane</location>
        <topology evidence="2">Peripheral membrane protein</topology>
        <orientation evidence="2">Matrix side</orientation>
    </subcellularLocation>
</comment>
<dbReference type="PANTHER" id="PTHR13619">
    <property type="entry name" value="PHOSPHATIDATE CYTIDYLYLTRANSFERASE, MITOCHONDRIAL"/>
    <property type="match status" value="1"/>
</dbReference>
<evidence type="ECO:0000256" key="10">
    <source>
        <dbReference type="ARBA" id="ARBA00022695"/>
    </source>
</evidence>
<dbReference type="Pfam" id="PF09139">
    <property type="entry name" value="Tam41_Mmp37"/>
    <property type="match status" value="1"/>
</dbReference>
<keyword evidence="16" id="KW-0594">Phospholipid biosynthesis</keyword>
<evidence type="ECO:0000256" key="16">
    <source>
        <dbReference type="ARBA" id="ARBA00023209"/>
    </source>
</evidence>
<evidence type="ECO:0000256" key="15">
    <source>
        <dbReference type="ARBA" id="ARBA00023136"/>
    </source>
</evidence>
<gene>
    <name evidence="20" type="ORF">BKA67DRAFT_529387</name>
</gene>
<evidence type="ECO:0000256" key="6">
    <source>
        <dbReference type="ARBA" id="ARBA00012487"/>
    </source>
</evidence>
<comment type="cofactor">
    <cofactor evidence="1">
        <name>Mg(2+)</name>
        <dbReference type="ChEBI" id="CHEBI:18420"/>
    </cofactor>
</comment>
<evidence type="ECO:0000256" key="5">
    <source>
        <dbReference type="ARBA" id="ARBA00005458"/>
    </source>
</evidence>
<dbReference type="GO" id="GO:0004605">
    <property type="term" value="F:phosphatidate cytidylyltransferase activity"/>
    <property type="evidence" value="ECO:0007669"/>
    <property type="project" value="UniProtKB-EC"/>
</dbReference>
<dbReference type="AlphaFoldDB" id="A0A9P8UVQ5"/>
<dbReference type="GO" id="GO:0032049">
    <property type="term" value="P:cardiolipin biosynthetic process"/>
    <property type="evidence" value="ECO:0007669"/>
    <property type="project" value="InterPro"/>
</dbReference>
<evidence type="ECO:0000256" key="19">
    <source>
        <dbReference type="SAM" id="MobiDB-lite"/>
    </source>
</evidence>
<organism evidence="20 21">
    <name type="scientific">Truncatella angustata</name>
    <dbReference type="NCBI Taxonomy" id="152316"/>
    <lineage>
        <taxon>Eukaryota</taxon>
        <taxon>Fungi</taxon>
        <taxon>Dikarya</taxon>
        <taxon>Ascomycota</taxon>
        <taxon>Pezizomycotina</taxon>
        <taxon>Sordariomycetes</taxon>
        <taxon>Xylariomycetidae</taxon>
        <taxon>Amphisphaeriales</taxon>
        <taxon>Sporocadaceae</taxon>
        <taxon>Truncatella</taxon>
    </lineage>
</organism>
<dbReference type="InterPro" id="IPR015222">
    <property type="entry name" value="Tam41"/>
</dbReference>
<keyword evidence="15" id="KW-0472">Membrane</keyword>
<feature type="region of interest" description="Disordered" evidence="19">
    <location>
        <begin position="520"/>
        <end position="541"/>
    </location>
</feature>
<dbReference type="OrthoDB" id="341477at2759"/>
<dbReference type="EC" id="2.7.7.41" evidence="6"/>
<comment type="caution">
    <text evidence="20">The sequence shown here is derived from an EMBL/GenBank/DDBJ whole genome shotgun (WGS) entry which is preliminary data.</text>
</comment>
<evidence type="ECO:0000256" key="13">
    <source>
        <dbReference type="ARBA" id="ARBA00023098"/>
    </source>
</evidence>
<name>A0A9P8UVQ5_9PEZI</name>
<evidence type="ECO:0000256" key="12">
    <source>
        <dbReference type="ARBA" id="ARBA00022842"/>
    </source>
</evidence>
<keyword evidence="10" id="KW-0548">Nucleotidyltransferase</keyword>
<accession>A0A9P8UVQ5</accession>
<keyword evidence="21" id="KW-1185">Reference proteome</keyword>
<evidence type="ECO:0000256" key="7">
    <source>
        <dbReference type="ARBA" id="ARBA00018337"/>
    </source>
</evidence>
<dbReference type="PANTHER" id="PTHR13619:SF0">
    <property type="entry name" value="PHOSPHATIDATE CYTIDYLYLTRANSFERASE, MITOCHONDRIAL"/>
    <property type="match status" value="1"/>
</dbReference>
<evidence type="ECO:0000256" key="17">
    <source>
        <dbReference type="ARBA" id="ARBA00023264"/>
    </source>
</evidence>
<keyword evidence="13" id="KW-0443">Lipid metabolism</keyword>
<evidence type="ECO:0000256" key="9">
    <source>
        <dbReference type="ARBA" id="ARBA00022679"/>
    </source>
</evidence>
<evidence type="ECO:0000313" key="21">
    <source>
        <dbReference type="Proteomes" id="UP000758603"/>
    </source>
</evidence>
<feature type="compositionally biased region" description="Basic and acidic residues" evidence="19">
    <location>
        <begin position="65"/>
        <end position="74"/>
    </location>
</feature>
<evidence type="ECO:0000313" key="20">
    <source>
        <dbReference type="EMBL" id="KAH6659215.1"/>
    </source>
</evidence>
<keyword evidence="11" id="KW-0999">Mitochondrion inner membrane</keyword>
<evidence type="ECO:0000256" key="18">
    <source>
        <dbReference type="ARBA" id="ARBA00029893"/>
    </source>
</evidence>
<evidence type="ECO:0000256" key="2">
    <source>
        <dbReference type="ARBA" id="ARBA00004443"/>
    </source>
</evidence>
<evidence type="ECO:0000256" key="11">
    <source>
        <dbReference type="ARBA" id="ARBA00022792"/>
    </source>
</evidence>
<keyword evidence="8" id="KW-0444">Lipid biosynthesis</keyword>
<comment type="similarity">
    <text evidence="5">Belongs to the TAM41 family.</text>
</comment>
<dbReference type="PIRSF" id="PIRSF028840">
    <property type="entry name" value="Mmp37"/>
    <property type="match status" value="1"/>
</dbReference>
<reference evidence="20" key="1">
    <citation type="journal article" date="2021" name="Nat. Commun.">
        <title>Genetic determinants of endophytism in the Arabidopsis root mycobiome.</title>
        <authorList>
            <person name="Mesny F."/>
            <person name="Miyauchi S."/>
            <person name="Thiergart T."/>
            <person name="Pickel B."/>
            <person name="Atanasova L."/>
            <person name="Karlsson M."/>
            <person name="Huettel B."/>
            <person name="Barry K.W."/>
            <person name="Haridas S."/>
            <person name="Chen C."/>
            <person name="Bauer D."/>
            <person name="Andreopoulos W."/>
            <person name="Pangilinan J."/>
            <person name="LaButti K."/>
            <person name="Riley R."/>
            <person name="Lipzen A."/>
            <person name="Clum A."/>
            <person name="Drula E."/>
            <person name="Henrissat B."/>
            <person name="Kohler A."/>
            <person name="Grigoriev I.V."/>
            <person name="Martin F.M."/>
            <person name="Hacquard S."/>
        </authorList>
    </citation>
    <scope>NUCLEOTIDE SEQUENCE</scope>
    <source>
        <strain evidence="20">MPI-SDFR-AT-0073</strain>
    </source>
</reference>
<keyword evidence="14" id="KW-0496">Mitochondrion</keyword>
<feature type="region of interest" description="Disordered" evidence="19">
    <location>
        <begin position="64"/>
        <end position="112"/>
    </location>
</feature>
<dbReference type="GO" id="GO:0016024">
    <property type="term" value="P:CDP-diacylglycerol biosynthetic process"/>
    <property type="evidence" value="ECO:0007669"/>
    <property type="project" value="TreeGrafter"/>
</dbReference>
<comment type="pathway">
    <text evidence="3">Phospholipid metabolism; CDP-diacylglycerol biosynthesis; CDP-diacylglycerol from sn-glycerol 3-phosphate: step 3/3.</text>
</comment>
<evidence type="ECO:0000256" key="1">
    <source>
        <dbReference type="ARBA" id="ARBA00001946"/>
    </source>
</evidence>
<dbReference type="RefSeq" id="XP_045963346.1">
    <property type="nucleotide sequence ID" value="XM_046099063.1"/>
</dbReference>
<sequence>MAFAAMRQAVMAGARGGQTISLVRKLSAAPIPRMSVPVSSTSGRSLPTIPARLSSRTFVSTSRYCADDPKKSSEDAQATQKQAKEDEAETATEATKSPDSQNSPPAYAEDAEPPAYDWEEDADFNVAKFKDLPYTNFGTNQHMVIDREFKECLRQIPWKFRAPIMYAFAYGSGVFPQSKGSGTATEAEIKAVHAKAPLAVQKAQNGSPKMIDFIFGVTHTQHWHSLNMMQHRDHYSGLASLGSGAVSSVQDKWGAGVYFNTYVTVDGILVKYGVVNMETLKRDLREWDTLYLSGRLHKPVKILRDNPAVRMANQINLLSALRTALLLLPETFTEKELYATIAGISYLGDPRMAFPTENPRKVANIVDHNMQNFRALYAPLIESLPNAEFDDPTCKKENWIWDNKSVLKLRQDMDSVKRGNMVRRLPKAFRSKLYFEYQKKFQIPQLEFNKMMDESKNDDTTSFKRQQGGTFEQRIAQDDPQELRKIVRKVIKNTINWPSTSQTLKGPFTAGVSKTIRYVREKMAKHKEGSEPKAEGKDKKD</sequence>
<dbReference type="GeneID" id="70127955"/>
<keyword evidence="12" id="KW-0460">Magnesium</keyword>
<proteinExistence type="inferred from homology"/>